<dbReference type="EMBL" id="JBEPIJ010000006">
    <property type="protein sequence ID" value="MES0873782.1"/>
    <property type="molecule type" value="Genomic_DNA"/>
</dbReference>
<evidence type="ECO:0000313" key="1">
    <source>
        <dbReference type="EMBL" id="MES0873782.1"/>
    </source>
</evidence>
<organism evidence="1 2">
    <name type="scientific">Sinimarinibacterium thermocellulolyticum</name>
    <dbReference type="NCBI Taxonomy" id="3170016"/>
    <lineage>
        <taxon>Bacteria</taxon>
        <taxon>Pseudomonadati</taxon>
        <taxon>Pseudomonadota</taxon>
        <taxon>Gammaproteobacteria</taxon>
        <taxon>Nevskiales</taxon>
        <taxon>Nevskiaceae</taxon>
        <taxon>Sinimarinibacterium</taxon>
    </lineage>
</organism>
<evidence type="ECO:0000313" key="2">
    <source>
        <dbReference type="Proteomes" id="UP001465331"/>
    </source>
</evidence>
<proteinExistence type="predicted"/>
<sequence>MLLEENIMLRYGVDLLLVGHDHGYQRSKPMGLGRPMPFGYTQVCAGGGGVGMRRFDGFSAWSAAQHRRYGFVEYAVDGATLKCTAWAVDTAEDGEPTQAISVIDEFDLPARPGIARFDAIKPVRDFPTILADAGATWRYVEAHTKLRNARHLHEVAWSV</sequence>
<gene>
    <name evidence="1" type="ORF">ABSH63_07180</name>
</gene>
<comment type="caution">
    <text evidence="1">The sequence shown here is derived from an EMBL/GenBank/DDBJ whole genome shotgun (WGS) entry which is preliminary data.</text>
</comment>
<protein>
    <submittedName>
        <fullName evidence="1">Uncharacterized protein</fullName>
    </submittedName>
</protein>
<dbReference type="SUPFAM" id="SSF56300">
    <property type="entry name" value="Metallo-dependent phosphatases"/>
    <property type="match status" value="1"/>
</dbReference>
<reference evidence="1 2" key="1">
    <citation type="submission" date="2024-06" db="EMBL/GenBank/DDBJ databases">
        <authorList>
            <person name="Li Z."/>
            <person name="Jiang Y."/>
        </authorList>
    </citation>
    <scope>NUCLEOTIDE SEQUENCE [LARGE SCALE GENOMIC DNA]</scope>
    <source>
        <strain evidence="1 2">HSW-8</strain>
    </source>
</reference>
<dbReference type="Gene3D" id="3.60.21.10">
    <property type="match status" value="1"/>
</dbReference>
<accession>A0ABV2A990</accession>
<keyword evidence="2" id="KW-1185">Reference proteome</keyword>
<name>A0ABV2A990_9GAMM</name>
<dbReference type="InterPro" id="IPR029052">
    <property type="entry name" value="Metallo-depent_PP-like"/>
</dbReference>
<dbReference type="Proteomes" id="UP001465331">
    <property type="component" value="Unassembled WGS sequence"/>
</dbReference>